<dbReference type="RefSeq" id="WP_146450787.1">
    <property type="nucleotide sequence ID" value="NZ_SJPS01000003.1"/>
</dbReference>
<dbReference type="Proteomes" id="UP000318437">
    <property type="component" value="Unassembled WGS sequence"/>
</dbReference>
<keyword evidence="2" id="KW-1185">Reference proteome</keyword>
<dbReference type="InterPro" id="IPR025048">
    <property type="entry name" value="DUF3987"/>
</dbReference>
<comment type="caution">
    <text evidence="1">The sequence shown here is derived from an EMBL/GenBank/DDBJ whole genome shotgun (WGS) entry which is preliminary data.</text>
</comment>
<dbReference type="OrthoDB" id="279540at2"/>
<dbReference type="EMBL" id="SJPS01000003">
    <property type="protein sequence ID" value="TWU27600.1"/>
    <property type="molecule type" value="Genomic_DNA"/>
</dbReference>
<name>A0A5C6CSR7_9BACT</name>
<reference evidence="1 2" key="1">
    <citation type="submission" date="2019-02" db="EMBL/GenBank/DDBJ databases">
        <title>Deep-cultivation of Planctomycetes and their phenomic and genomic characterization uncovers novel biology.</title>
        <authorList>
            <person name="Wiegand S."/>
            <person name="Jogler M."/>
            <person name="Boedeker C."/>
            <person name="Pinto D."/>
            <person name="Vollmers J."/>
            <person name="Rivas-Marin E."/>
            <person name="Kohn T."/>
            <person name="Peeters S.H."/>
            <person name="Heuer A."/>
            <person name="Rast P."/>
            <person name="Oberbeckmann S."/>
            <person name="Bunk B."/>
            <person name="Jeske O."/>
            <person name="Meyerdierks A."/>
            <person name="Storesund J.E."/>
            <person name="Kallscheuer N."/>
            <person name="Luecker S."/>
            <person name="Lage O.M."/>
            <person name="Pohl T."/>
            <person name="Merkel B.J."/>
            <person name="Hornburger P."/>
            <person name="Mueller R.-W."/>
            <person name="Bruemmer F."/>
            <person name="Labrenz M."/>
            <person name="Spormann A.M."/>
            <person name="Op Den Camp H."/>
            <person name="Overmann J."/>
            <person name="Amann R."/>
            <person name="Jetten M.S.M."/>
            <person name="Mascher T."/>
            <person name="Medema M.H."/>
            <person name="Devos D.P."/>
            <person name="Kaster A.-K."/>
            <person name="Ovreas L."/>
            <person name="Rohde M."/>
            <person name="Galperin M.Y."/>
            <person name="Jogler C."/>
        </authorList>
    </citation>
    <scope>NUCLEOTIDE SEQUENCE [LARGE SCALE GENOMIC DNA]</scope>
    <source>
        <strain evidence="1 2">Pla144</strain>
    </source>
</reference>
<accession>A0A5C6CSR7</accession>
<organism evidence="1 2">
    <name type="scientific">Bythopirellula polymerisocia</name>
    <dbReference type="NCBI Taxonomy" id="2528003"/>
    <lineage>
        <taxon>Bacteria</taxon>
        <taxon>Pseudomonadati</taxon>
        <taxon>Planctomycetota</taxon>
        <taxon>Planctomycetia</taxon>
        <taxon>Pirellulales</taxon>
        <taxon>Lacipirellulaceae</taxon>
        <taxon>Bythopirellula</taxon>
    </lineage>
</organism>
<evidence type="ECO:0008006" key="3">
    <source>
        <dbReference type="Google" id="ProtNLM"/>
    </source>
</evidence>
<gene>
    <name evidence="1" type="ORF">Pla144_23770</name>
</gene>
<evidence type="ECO:0000313" key="1">
    <source>
        <dbReference type="EMBL" id="TWU27600.1"/>
    </source>
</evidence>
<protein>
    <recommendedName>
        <fullName evidence="3">DUF3987 domain-containing protein</fullName>
    </recommendedName>
</protein>
<evidence type="ECO:0000313" key="2">
    <source>
        <dbReference type="Proteomes" id="UP000318437"/>
    </source>
</evidence>
<dbReference type="Pfam" id="PF13148">
    <property type="entry name" value="DUF3987"/>
    <property type="match status" value="1"/>
</dbReference>
<sequence length="595" mass="65444">MVLTTLIADAEANGVLLKVVNDQLRIGTTGKNEHWQEKLDPYREDILALMQGEPLTEFDESAEFANCVSVSAYKPFPIHCLPGPVRKYVSAAAQAIGCDAASIALPMLCCLARTVGNARAIRLKETWTEPAILWGAIVGKSGTHKTPALQSAMKFLERIQAKSIANHAEALQQYSEDNAVWERAYDAWKHDKKTSEPPPIAPPEPVCIRFTTSDCTIEALTSLLATQFDGLLVSRDELSGWLGGIGEYKNGRGSDLGHWLASWSGAPLTVDRKTGPIKMLHIPRASVSLLGGIQPGILRKAIAREHMQDGLCARLLFVMPEARKVVWSDATVHRSMETAIEDLFEKLLTLEPTVNDEGESEPLPLDLTTEAKSLWVQYFNRHRAELIDLDDDSAAAWSKLEAYTARFALIIQLCRWAAGEASGDSIDEASMSMAIELSDWFGGETKRVYGLFVENENEREQRELVELIRRKGGTVVPRDLMRSGRKFKNASDAEAALVELEASGIGSWSFDDHAGGRGRPTRRFTLVDTVDSDTNNRKHEENGISVSVNTVNTPPRTLSDPDVDGINRLLAESVEDTSDDIFQPILNGHCQGGAL</sequence>
<dbReference type="AlphaFoldDB" id="A0A5C6CSR7"/>
<proteinExistence type="predicted"/>